<dbReference type="Pfam" id="PF14043">
    <property type="entry name" value="WVELL"/>
    <property type="match status" value="1"/>
</dbReference>
<dbReference type="RefSeq" id="WP_110520855.1">
    <property type="nucleotide sequence ID" value="NZ_PDOF01000002.1"/>
</dbReference>
<protein>
    <recommendedName>
        <fullName evidence="3">WVELL protein</fullName>
    </recommendedName>
</protein>
<dbReference type="AlphaFoldDB" id="A0A2W0HHK4"/>
<dbReference type="Proteomes" id="UP000248066">
    <property type="component" value="Unassembled WGS sequence"/>
</dbReference>
<comment type="caution">
    <text evidence="1">The sequence shown here is derived from an EMBL/GenBank/DDBJ whole genome shotgun (WGS) entry which is preliminary data.</text>
</comment>
<name>A0A2W0HHK4_9BACI</name>
<reference evidence="1 2" key="1">
    <citation type="submission" date="2017-10" db="EMBL/GenBank/DDBJ databases">
        <title>Bacillus sp. nov., a halophilic bacterium isolated from a Yangshapao Lake.</title>
        <authorList>
            <person name="Wang H."/>
        </authorList>
    </citation>
    <scope>NUCLEOTIDE SEQUENCE [LARGE SCALE GENOMIC DNA]</scope>
    <source>
        <strain evidence="1 2">YSP-3</strain>
    </source>
</reference>
<keyword evidence="2" id="KW-1185">Reference proteome</keyword>
<dbReference type="EMBL" id="PDOF01000002">
    <property type="protein sequence ID" value="PYZ96915.1"/>
    <property type="molecule type" value="Genomic_DNA"/>
</dbReference>
<accession>A0A2W0HHK4</accession>
<sequence>MNDYFDRLTCRLLEKNDQMSSTEARTWIELLWEDFESIYAKAGRKYRGKEVTEMVLLQWINQYGSKLHEIMLENPKFREHFEERGTSSKQVLH</sequence>
<organism evidence="1 2">
    <name type="scientific">Alteribacter lacisalsi</name>
    <dbReference type="NCBI Taxonomy" id="2045244"/>
    <lineage>
        <taxon>Bacteria</taxon>
        <taxon>Bacillati</taxon>
        <taxon>Bacillota</taxon>
        <taxon>Bacilli</taxon>
        <taxon>Bacillales</taxon>
        <taxon>Bacillaceae</taxon>
        <taxon>Alteribacter</taxon>
    </lineage>
</organism>
<proteinExistence type="predicted"/>
<evidence type="ECO:0000313" key="2">
    <source>
        <dbReference type="Proteomes" id="UP000248066"/>
    </source>
</evidence>
<evidence type="ECO:0000313" key="1">
    <source>
        <dbReference type="EMBL" id="PYZ96915.1"/>
    </source>
</evidence>
<evidence type="ECO:0008006" key="3">
    <source>
        <dbReference type="Google" id="ProtNLM"/>
    </source>
</evidence>
<dbReference type="OrthoDB" id="2361637at2"/>
<gene>
    <name evidence="1" type="ORF">CR205_14675</name>
</gene>
<dbReference type="InterPro" id="IPR026952">
    <property type="entry name" value="WVELL"/>
</dbReference>